<dbReference type="RefSeq" id="WP_086090113.1">
    <property type="nucleotide sequence ID" value="NZ_CP021112.1"/>
</dbReference>
<organism evidence="1 2">
    <name type="scientific">Pseudorhodoplanes sinuspersici</name>
    <dbReference type="NCBI Taxonomy" id="1235591"/>
    <lineage>
        <taxon>Bacteria</taxon>
        <taxon>Pseudomonadati</taxon>
        <taxon>Pseudomonadota</taxon>
        <taxon>Alphaproteobacteria</taxon>
        <taxon>Hyphomicrobiales</taxon>
        <taxon>Pseudorhodoplanes</taxon>
    </lineage>
</organism>
<dbReference type="InterPro" id="IPR014880">
    <property type="entry name" value="SoxZ_dom"/>
</dbReference>
<dbReference type="Pfam" id="PF08770">
    <property type="entry name" value="SoxZ"/>
    <property type="match status" value="1"/>
</dbReference>
<dbReference type="SUPFAM" id="SSF81296">
    <property type="entry name" value="E set domains"/>
    <property type="match status" value="1"/>
</dbReference>
<name>A0A1W6ZWM8_9HYPH</name>
<dbReference type="Gene3D" id="2.60.40.10">
    <property type="entry name" value="Immunoglobulins"/>
    <property type="match status" value="1"/>
</dbReference>
<accession>A0A1W6ZWM8</accession>
<dbReference type="KEGG" id="psin:CAK95_23425"/>
<dbReference type="EMBL" id="CP021112">
    <property type="protein sequence ID" value="ARQ01720.1"/>
    <property type="molecule type" value="Genomic_DNA"/>
</dbReference>
<evidence type="ECO:0000313" key="1">
    <source>
        <dbReference type="EMBL" id="ARQ01720.1"/>
    </source>
</evidence>
<dbReference type="InterPro" id="IPR014756">
    <property type="entry name" value="Ig_E-set"/>
</dbReference>
<proteinExistence type="predicted"/>
<dbReference type="STRING" id="1235591.CAK95_23425"/>
<dbReference type="InterPro" id="IPR013783">
    <property type="entry name" value="Ig-like_fold"/>
</dbReference>
<dbReference type="Proteomes" id="UP000194137">
    <property type="component" value="Chromosome"/>
</dbReference>
<dbReference type="OrthoDB" id="9795530at2"/>
<evidence type="ECO:0000313" key="2">
    <source>
        <dbReference type="Proteomes" id="UP000194137"/>
    </source>
</evidence>
<protein>
    <submittedName>
        <fullName evidence="1">Thiosulfate oxidation carrier complex protein SoxZ</fullName>
    </submittedName>
</protein>
<sequence>MATSSVKPRIKLDKKEAKQGDIVEVKALVSHVMETGQRKSADGNVIPRKILNKFTCTVNGKEVFSADFEPAVSANPYIQFKFKATESGPVVLTWIDDDGSKIVGEDSIKVI</sequence>
<dbReference type="InterPro" id="IPR030995">
    <property type="entry name" value="SoxZ"/>
</dbReference>
<dbReference type="AlphaFoldDB" id="A0A1W6ZWM8"/>
<dbReference type="NCBIfam" id="TIGR04490">
    <property type="entry name" value="SoxZ_true"/>
    <property type="match status" value="1"/>
</dbReference>
<keyword evidence="2" id="KW-1185">Reference proteome</keyword>
<reference evidence="1 2" key="1">
    <citation type="submission" date="2017-05" db="EMBL/GenBank/DDBJ databases">
        <title>Full genome sequence of Pseudorhodoplanes sinuspersici.</title>
        <authorList>
            <person name="Dastgheib S.M.M."/>
            <person name="Shavandi M."/>
            <person name="Tirandaz H."/>
        </authorList>
    </citation>
    <scope>NUCLEOTIDE SEQUENCE [LARGE SCALE GENOMIC DNA]</scope>
    <source>
        <strain evidence="1 2">RIPI110</strain>
    </source>
</reference>
<gene>
    <name evidence="1" type="ORF">CAK95_23425</name>
</gene>